<dbReference type="VEuPathDB" id="FungiDB:LELG_00467"/>
<dbReference type="OrthoDB" id="4015054at2759"/>
<dbReference type="HOGENOM" id="CLU_1540338_0_0_1"/>
<gene>
    <name evidence="1" type="ORF">LELG_00467</name>
</gene>
<dbReference type="InParanoid" id="A5DSY1"/>
<dbReference type="KEGG" id="lel:PVL30_000456"/>
<name>A5DSY1_LODEL</name>
<accession>A5DSY1</accession>
<dbReference type="Proteomes" id="UP000001996">
    <property type="component" value="Unassembled WGS sequence"/>
</dbReference>
<protein>
    <submittedName>
        <fullName evidence="1">Uncharacterized protein</fullName>
    </submittedName>
</protein>
<evidence type="ECO:0000313" key="2">
    <source>
        <dbReference type="Proteomes" id="UP000001996"/>
    </source>
</evidence>
<dbReference type="GeneID" id="5235403"/>
<keyword evidence="2" id="KW-1185">Reference proteome</keyword>
<dbReference type="EMBL" id="CH981524">
    <property type="protein sequence ID" value="EDK42289.1"/>
    <property type="molecule type" value="Genomic_DNA"/>
</dbReference>
<dbReference type="AlphaFoldDB" id="A5DSY1"/>
<reference evidence="1 2" key="1">
    <citation type="journal article" date="2009" name="Nature">
        <title>Evolution of pathogenicity and sexual reproduction in eight Candida genomes.</title>
        <authorList>
            <person name="Butler G."/>
            <person name="Rasmussen M.D."/>
            <person name="Lin M.F."/>
            <person name="Santos M.A."/>
            <person name="Sakthikumar S."/>
            <person name="Munro C.A."/>
            <person name="Rheinbay E."/>
            <person name="Grabherr M."/>
            <person name="Forche A."/>
            <person name="Reedy J.L."/>
            <person name="Agrafioti I."/>
            <person name="Arnaud M.B."/>
            <person name="Bates S."/>
            <person name="Brown A.J."/>
            <person name="Brunke S."/>
            <person name="Costanzo M.C."/>
            <person name="Fitzpatrick D.A."/>
            <person name="de Groot P.W."/>
            <person name="Harris D."/>
            <person name="Hoyer L.L."/>
            <person name="Hube B."/>
            <person name="Klis F.M."/>
            <person name="Kodira C."/>
            <person name="Lennard N."/>
            <person name="Logue M.E."/>
            <person name="Martin R."/>
            <person name="Neiman A.M."/>
            <person name="Nikolaou E."/>
            <person name="Quail M.A."/>
            <person name="Quinn J."/>
            <person name="Santos M.C."/>
            <person name="Schmitzberger F.F."/>
            <person name="Sherlock G."/>
            <person name="Shah P."/>
            <person name="Silverstein K.A."/>
            <person name="Skrzypek M.S."/>
            <person name="Soll D."/>
            <person name="Staggs R."/>
            <person name="Stansfield I."/>
            <person name="Stumpf M.P."/>
            <person name="Sudbery P.E."/>
            <person name="Srikantha T."/>
            <person name="Zeng Q."/>
            <person name="Berman J."/>
            <person name="Berriman M."/>
            <person name="Heitman J."/>
            <person name="Gow N.A."/>
            <person name="Lorenz M.C."/>
            <person name="Birren B.W."/>
            <person name="Kellis M."/>
            <person name="Cuomo C.A."/>
        </authorList>
    </citation>
    <scope>NUCLEOTIDE SEQUENCE [LARGE SCALE GENOMIC DNA]</scope>
    <source>
        <strain evidence="2">ATCC 11503 / BCRC 21390 / CBS 2605 / JCM 1781 / NBRC 1676 / NRRL YB-4239</strain>
    </source>
</reference>
<sequence length="174" mass="20408">MIQIVDHVHYGWLDTLFINISVADQDERNLHDEFEIFFQTNLCHKSTSIILVLMQPDWRIFNFVQLQTLLLCGHNRVAITYLKDTVALHKSRLNTIVTTVDKMHDMMHLEREYYLSKQQLAFLMLNFPGLLDQLTQGCKEEIDIHKVELAFLTLVSKYPSIKTINLKNFGLENN</sequence>
<evidence type="ECO:0000313" key="1">
    <source>
        <dbReference type="EMBL" id="EDK42289.1"/>
    </source>
</evidence>
<proteinExistence type="predicted"/>
<dbReference type="RefSeq" id="XP_001527947.1">
    <property type="nucleotide sequence ID" value="XM_001527897.1"/>
</dbReference>
<organism evidence="1 2">
    <name type="scientific">Lodderomyces elongisporus (strain ATCC 11503 / CBS 2605 / JCM 1781 / NBRC 1676 / NRRL YB-4239)</name>
    <name type="common">Yeast</name>
    <name type="synonym">Saccharomyces elongisporus</name>
    <dbReference type="NCBI Taxonomy" id="379508"/>
    <lineage>
        <taxon>Eukaryota</taxon>
        <taxon>Fungi</taxon>
        <taxon>Dikarya</taxon>
        <taxon>Ascomycota</taxon>
        <taxon>Saccharomycotina</taxon>
        <taxon>Pichiomycetes</taxon>
        <taxon>Debaryomycetaceae</taxon>
        <taxon>Candida/Lodderomyces clade</taxon>
        <taxon>Lodderomyces</taxon>
    </lineage>
</organism>